<evidence type="ECO:0000313" key="2">
    <source>
        <dbReference type="Proteomes" id="UP000233551"/>
    </source>
</evidence>
<protein>
    <submittedName>
        <fullName evidence="1">Uncharacterized protein</fullName>
    </submittedName>
</protein>
<keyword evidence="2" id="KW-1185">Reference proteome</keyword>
<proteinExistence type="predicted"/>
<name>A0A2I0KTC8_PUNGR</name>
<feature type="non-terminal residue" evidence="1">
    <location>
        <position position="1"/>
    </location>
</feature>
<dbReference type="AlphaFoldDB" id="A0A2I0KTC8"/>
<accession>A0A2I0KTC8</accession>
<dbReference type="Proteomes" id="UP000233551">
    <property type="component" value="Unassembled WGS sequence"/>
</dbReference>
<sequence>VRMDRPAPGLRLEAITPPRQDIMRIWRTLRPVDHAFIQDIIGDVVMLTETPVDWIFLRTAAELWDPEDADIPVEADHLPFCIQWADSTSTAPDIFLQIREIRRQRDASTIQRLYFPEHPTDEERAFSATSAYVARAAKRTGSTTLDDDCAGEGKCVGIAPKYVVGAGDDITRVSSGMDCAGIGGASCSEITGCCSSAIFPRARVGYRCDASC</sequence>
<organism evidence="1 2">
    <name type="scientific">Punica granatum</name>
    <name type="common">Pomegranate</name>
    <dbReference type="NCBI Taxonomy" id="22663"/>
    <lineage>
        <taxon>Eukaryota</taxon>
        <taxon>Viridiplantae</taxon>
        <taxon>Streptophyta</taxon>
        <taxon>Embryophyta</taxon>
        <taxon>Tracheophyta</taxon>
        <taxon>Spermatophyta</taxon>
        <taxon>Magnoliopsida</taxon>
        <taxon>eudicotyledons</taxon>
        <taxon>Gunneridae</taxon>
        <taxon>Pentapetalae</taxon>
        <taxon>rosids</taxon>
        <taxon>malvids</taxon>
        <taxon>Myrtales</taxon>
        <taxon>Lythraceae</taxon>
        <taxon>Punica</taxon>
    </lineage>
</organism>
<reference evidence="1 2" key="1">
    <citation type="submission" date="2017-11" db="EMBL/GenBank/DDBJ databases">
        <title>De-novo sequencing of pomegranate (Punica granatum L.) genome.</title>
        <authorList>
            <person name="Akparov Z."/>
            <person name="Amiraslanov A."/>
            <person name="Hajiyeva S."/>
            <person name="Abbasov M."/>
            <person name="Kaur K."/>
            <person name="Hamwieh A."/>
            <person name="Solovyev V."/>
            <person name="Salamov A."/>
            <person name="Braich B."/>
            <person name="Kosarev P."/>
            <person name="Mahmoud A."/>
            <person name="Hajiyev E."/>
            <person name="Babayeva S."/>
            <person name="Izzatullayeva V."/>
            <person name="Mammadov A."/>
            <person name="Mammadov A."/>
            <person name="Sharifova S."/>
            <person name="Ojaghi J."/>
            <person name="Eynullazada K."/>
            <person name="Bayramov B."/>
            <person name="Abdulazimova A."/>
            <person name="Shahmuradov I."/>
        </authorList>
    </citation>
    <scope>NUCLEOTIDE SEQUENCE [LARGE SCALE GENOMIC DNA]</scope>
    <source>
        <strain evidence="2">cv. AG2017</strain>
        <tissue evidence="1">Leaf</tissue>
    </source>
</reference>
<gene>
    <name evidence="1" type="ORF">CRG98_008520</name>
</gene>
<dbReference type="EMBL" id="PGOL01000403">
    <property type="protein sequence ID" value="PKI71096.1"/>
    <property type="molecule type" value="Genomic_DNA"/>
</dbReference>
<comment type="caution">
    <text evidence="1">The sequence shown here is derived from an EMBL/GenBank/DDBJ whole genome shotgun (WGS) entry which is preliminary data.</text>
</comment>
<evidence type="ECO:0000313" key="1">
    <source>
        <dbReference type="EMBL" id="PKI71096.1"/>
    </source>
</evidence>